<dbReference type="OrthoDB" id="9762913at2"/>
<dbReference type="PANTHER" id="PTHR42862:SF1">
    <property type="entry name" value="DELTA-1-PYRROLINE-5-CARBOXYLATE DEHYDROGENASE 2, ISOFORM A-RELATED"/>
    <property type="match status" value="1"/>
</dbReference>
<protein>
    <recommendedName>
        <fullName evidence="5">L-glutamate gamma-semialdehyde dehydrogenase</fullName>
        <ecNumber evidence="2">1.2.1.88</ecNumber>
    </recommendedName>
    <alternativeName>
        <fullName evidence="5">L-glutamate gamma-semialdehyde dehydrogenase</fullName>
    </alternativeName>
</protein>
<keyword evidence="4" id="KW-0520">NAD</keyword>
<evidence type="ECO:0000256" key="7">
    <source>
        <dbReference type="ARBA" id="ARBA00061617"/>
    </source>
</evidence>
<dbReference type="GO" id="GO:0003842">
    <property type="term" value="F:L-glutamate gamma-semialdehyde dehydrogenase activity"/>
    <property type="evidence" value="ECO:0007669"/>
    <property type="project" value="UniProtKB-EC"/>
</dbReference>
<evidence type="ECO:0000313" key="10">
    <source>
        <dbReference type="Proteomes" id="UP000538666"/>
    </source>
</evidence>
<comment type="catalytic activity">
    <reaction evidence="6">
        <text>L-glutamate 5-semialdehyde + NAD(+) + H2O = L-glutamate + NADH + 2 H(+)</text>
        <dbReference type="Rhea" id="RHEA:30235"/>
        <dbReference type="ChEBI" id="CHEBI:15377"/>
        <dbReference type="ChEBI" id="CHEBI:15378"/>
        <dbReference type="ChEBI" id="CHEBI:29985"/>
        <dbReference type="ChEBI" id="CHEBI:57540"/>
        <dbReference type="ChEBI" id="CHEBI:57945"/>
        <dbReference type="ChEBI" id="CHEBI:58066"/>
        <dbReference type="EC" id="1.2.1.88"/>
    </reaction>
</comment>
<feature type="domain" description="Aldehyde dehydrogenase" evidence="8">
    <location>
        <begin position="63"/>
        <end position="526"/>
    </location>
</feature>
<evidence type="ECO:0000256" key="3">
    <source>
        <dbReference type="ARBA" id="ARBA00023002"/>
    </source>
</evidence>
<dbReference type="AlphaFoldDB" id="A0A841JW83"/>
<evidence type="ECO:0000256" key="5">
    <source>
        <dbReference type="ARBA" id="ARBA00032259"/>
    </source>
</evidence>
<dbReference type="Gene3D" id="3.40.605.10">
    <property type="entry name" value="Aldehyde Dehydrogenase, Chain A, domain 1"/>
    <property type="match status" value="1"/>
</dbReference>
<comment type="caution">
    <text evidence="9">The sequence shown here is derived from an EMBL/GenBank/DDBJ whole genome shotgun (WGS) entry which is preliminary data.</text>
</comment>
<proteinExistence type="inferred from homology"/>
<dbReference type="InterPro" id="IPR016160">
    <property type="entry name" value="Ald_DH_CS_CYS"/>
</dbReference>
<dbReference type="Pfam" id="PF00171">
    <property type="entry name" value="Aldedh"/>
    <property type="match status" value="1"/>
</dbReference>
<dbReference type="PROSITE" id="PS00070">
    <property type="entry name" value="ALDEHYDE_DEHYDR_CYS"/>
    <property type="match status" value="1"/>
</dbReference>
<comment type="similarity">
    <text evidence="7">Belongs to the aldehyde dehydrogenase family. RocA subfamily.</text>
</comment>
<organism evidence="9 10">
    <name type="scientific">Silvibacterium bohemicum</name>
    <dbReference type="NCBI Taxonomy" id="1577686"/>
    <lineage>
        <taxon>Bacteria</taxon>
        <taxon>Pseudomonadati</taxon>
        <taxon>Acidobacteriota</taxon>
        <taxon>Terriglobia</taxon>
        <taxon>Terriglobales</taxon>
        <taxon>Acidobacteriaceae</taxon>
        <taxon>Silvibacterium</taxon>
    </lineage>
</organism>
<dbReference type="RefSeq" id="WP_050057497.1">
    <property type="nucleotide sequence ID" value="NZ_JACHEK010000001.1"/>
</dbReference>
<dbReference type="Proteomes" id="UP000538666">
    <property type="component" value="Unassembled WGS sequence"/>
</dbReference>
<dbReference type="NCBIfam" id="TIGR01237">
    <property type="entry name" value="D1pyr5carbox2"/>
    <property type="match status" value="1"/>
</dbReference>
<dbReference type="EC" id="1.2.1.88" evidence="2"/>
<dbReference type="InterPro" id="IPR005932">
    <property type="entry name" value="RocA"/>
</dbReference>
<dbReference type="InterPro" id="IPR050485">
    <property type="entry name" value="Proline_metab_enzyme"/>
</dbReference>
<keyword evidence="3 9" id="KW-0560">Oxidoreductase</keyword>
<comment type="pathway">
    <text evidence="1">Amino-acid degradation; L-proline degradation into L-glutamate; L-glutamate from L-proline: step 2/2.</text>
</comment>
<dbReference type="SUPFAM" id="SSF53720">
    <property type="entry name" value="ALDH-like"/>
    <property type="match status" value="1"/>
</dbReference>
<evidence type="ECO:0000256" key="2">
    <source>
        <dbReference type="ARBA" id="ARBA00012884"/>
    </source>
</evidence>
<dbReference type="FunFam" id="3.40.309.10:FF:000005">
    <property type="entry name" value="1-pyrroline-5-carboxylate dehydrogenase 1"/>
    <property type="match status" value="1"/>
</dbReference>
<evidence type="ECO:0000256" key="4">
    <source>
        <dbReference type="ARBA" id="ARBA00023027"/>
    </source>
</evidence>
<gene>
    <name evidence="9" type="ORF">HNQ77_000182</name>
</gene>
<evidence type="ECO:0000313" key="9">
    <source>
        <dbReference type="EMBL" id="MBB6142244.1"/>
    </source>
</evidence>
<dbReference type="CDD" id="cd07124">
    <property type="entry name" value="ALDH_PutA-P5CDH-RocA"/>
    <property type="match status" value="1"/>
</dbReference>
<accession>A0A841JW83</accession>
<keyword evidence="10" id="KW-1185">Reference proteome</keyword>
<reference evidence="9 10" key="1">
    <citation type="submission" date="2020-08" db="EMBL/GenBank/DDBJ databases">
        <title>Genomic Encyclopedia of Type Strains, Phase IV (KMG-IV): sequencing the most valuable type-strain genomes for metagenomic binning, comparative biology and taxonomic classification.</title>
        <authorList>
            <person name="Goeker M."/>
        </authorList>
    </citation>
    <scope>NUCLEOTIDE SEQUENCE [LARGE SCALE GENOMIC DNA]</scope>
    <source>
        <strain evidence="9 10">DSM 103733</strain>
    </source>
</reference>
<dbReference type="FunFam" id="3.40.605.10:FF:000045">
    <property type="entry name" value="1-pyrroline-5-carboxylate dehydrogenase 1"/>
    <property type="match status" value="1"/>
</dbReference>
<dbReference type="InterPro" id="IPR016161">
    <property type="entry name" value="Ald_DH/histidinol_DH"/>
</dbReference>
<dbReference type="Gene3D" id="3.40.309.10">
    <property type="entry name" value="Aldehyde Dehydrogenase, Chain A, domain 2"/>
    <property type="match status" value="1"/>
</dbReference>
<dbReference type="InterPro" id="IPR015590">
    <property type="entry name" value="Aldehyde_DH_dom"/>
</dbReference>
<evidence type="ECO:0000259" key="8">
    <source>
        <dbReference type="Pfam" id="PF00171"/>
    </source>
</evidence>
<dbReference type="InterPro" id="IPR016162">
    <property type="entry name" value="Ald_DH_N"/>
</dbReference>
<dbReference type="GO" id="GO:0009898">
    <property type="term" value="C:cytoplasmic side of plasma membrane"/>
    <property type="evidence" value="ECO:0007669"/>
    <property type="project" value="TreeGrafter"/>
</dbReference>
<dbReference type="EMBL" id="JACHEK010000001">
    <property type="protein sequence ID" value="MBB6142244.1"/>
    <property type="molecule type" value="Genomic_DNA"/>
</dbReference>
<dbReference type="NCBIfam" id="NF002852">
    <property type="entry name" value="PRK03137.1"/>
    <property type="match status" value="1"/>
</dbReference>
<dbReference type="GO" id="GO:0010133">
    <property type="term" value="P:L-proline catabolic process to L-glutamate"/>
    <property type="evidence" value="ECO:0007669"/>
    <property type="project" value="TreeGrafter"/>
</dbReference>
<dbReference type="GO" id="GO:0004657">
    <property type="term" value="F:proline dehydrogenase activity"/>
    <property type="evidence" value="ECO:0007669"/>
    <property type="project" value="UniProtKB-ARBA"/>
</dbReference>
<name>A0A841JW83_9BACT</name>
<dbReference type="PANTHER" id="PTHR42862">
    <property type="entry name" value="DELTA-1-PYRROLINE-5-CARBOXYLATE DEHYDROGENASE 1, ISOFORM A-RELATED"/>
    <property type="match status" value="1"/>
</dbReference>
<evidence type="ECO:0000256" key="6">
    <source>
        <dbReference type="ARBA" id="ARBA00048142"/>
    </source>
</evidence>
<dbReference type="InterPro" id="IPR016163">
    <property type="entry name" value="Ald_DH_C"/>
</dbReference>
<sequence length="532" mass="57583">MATLQSPTVIHPRAPKGEFKNEPFVDFSKHENAHAMKEALTRVGDRLGHEYELIIGGERLRTSGKIESRNPAKPAQIVGIHQKAGAEHAEKAMQAALLAFESWKYSSVEDRSSLLLQTADLIRTRKFDFCAWLTYEVGKNWAEADADVAETIDFLEFYAREALRLAQATTPIAYPGERNELKYIPLGVGAVIPPWNFPFAIMAGMTAAAIVTGNTVILKPSSDSPTIAARFIEVLEEAGMPGGVVNFCPGSGATFGNAIVEHPKTRFIAFTGSKEVGLDIHERAAKAQPGQIWIKRTILEMGGKDSIIVSNDADLDAAVEGVVASAFGFSGQKCSACSRAIIEDPLYDVFVERIRERVAELKVGDPTKNLNMGPVVNAAAMKTIQEYIAIGKQEGRLVAGGNAVETPEGGYYLEPTVIADVMPGARISQEEIFGPVLALIKARDYDDALAIANNTEFGLTGALYSSDGQKLDRARREYHVGNLYFNRKCTGAMVGAHPFGGFNMSGTDSKAGGPDYLYLFTQAKSIAEKLGK</sequence>
<evidence type="ECO:0000256" key="1">
    <source>
        <dbReference type="ARBA" id="ARBA00004786"/>
    </source>
</evidence>